<keyword evidence="5 10" id="KW-0762">Sugar transport</keyword>
<keyword evidence="4" id="KW-1003">Cell membrane</keyword>
<keyword evidence="7" id="KW-0677">Repeat</keyword>
<feature type="transmembrane region" description="Helical" evidence="10">
    <location>
        <begin position="133"/>
        <end position="157"/>
    </location>
</feature>
<sequence length="265" mass="29659">MVSIHIENPLAFSIGLLGNILSFIVILTPLKTFYRVYKKKTTGSFQSAPYVMALSSAILWLYYAILTRNVLLLTINTSSCVLESAYLAVYVFYASKALKIFTAKMMMFFNIVLCGSVLLLTLAFLEGRRRVEITGYICASFAVSVFIAPLSIIRLIIKTKSVEYMPFLLSLFLTLSAVAWFFYGLLLKDFFVALPNVLGFLFGVAQIILYFMYMNPKNDKSGQYVAATVVMATVGSNMDLEMAEKYFQGSEAVKPPVPEEVKLEV</sequence>
<dbReference type="EMBL" id="JBBWWR010000011">
    <property type="protein sequence ID" value="KAK8959910.1"/>
    <property type="molecule type" value="Genomic_DNA"/>
</dbReference>
<evidence type="ECO:0000313" key="11">
    <source>
        <dbReference type="EMBL" id="KAK8959910.1"/>
    </source>
</evidence>
<dbReference type="PANTHER" id="PTHR10791">
    <property type="entry name" value="RAG1-ACTIVATING PROTEIN 1"/>
    <property type="match status" value="1"/>
</dbReference>
<feature type="transmembrane region" description="Helical" evidence="10">
    <location>
        <begin position="192"/>
        <end position="213"/>
    </location>
</feature>
<protein>
    <recommendedName>
        <fullName evidence="10">Bidirectional sugar transporter SWEET</fullName>
    </recommendedName>
</protein>
<reference evidence="11 12" key="1">
    <citation type="journal article" date="2022" name="Nat. Plants">
        <title>Genomes of leafy and leafless Platanthera orchids illuminate the evolution of mycoheterotrophy.</title>
        <authorList>
            <person name="Li M.H."/>
            <person name="Liu K.W."/>
            <person name="Li Z."/>
            <person name="Lu H.C."/>
            <person name="Ye Q.L."/>
            <person name="Zhang D."/>
            <person name="Wang J.Y."/>
            <person name="Li Y.F."/>
            <person name="Zhong Z.M."/>
            <person name="Liu X."/>
            <person name="Yu X."/>
            <person name="Liu D.K."/>
            <person name="Tu X.D."/>
            <person name="Liu B."/>
            <person name="Hao Y."/>
            <person name="Liao X.Y."/>
            <person name="Jiang Y.T."/>
            <person name="Sun W.H."/>
            <person name="Chen J."/>
            <person name="Chen Y.Q."/>
            <person name="Ai Y."/>
            <person name="Zhai J.W."/>
            <person name="Wu S.S."/>
            <person name="Zhou Z."/>
            <person name="Hsiao Y.Y."/>
            <person name="Wu W.L."/>
            <person name="Chen Y.Y."/>
            <person name="Lin Y.F."/>
            <person name="Hsu J.L."/>
            <person name="Li C.Y."/>
            <person name="Wang Z.W."/>
            <person name="Zhao X."/>
            <person name="Zhong W.Y."/>
            <person name="Ma X.K."/>
            <person name="Ma L."/>
            <person name="Huang J."/>
            <person name="Chen G.Z."/>
            <person name="Huang M.Z."/>
            <person name="Huang L."/>
            <person name="Peng D.H."/>
            <person name="Luo Y.B."/>
            <person name="Zou S.Q."/>
            <person name="Chen S.P."/>
            <person name="Lan S."/>
            <person name="Tsai W.C."/>
            <person name="Van de Peer Y."/>
            <person name="Liu Z.J."/>
        </authorList>
    </citation>
    <scope>NUCLEOTIDE SEQUENCE [LARGE SCALE GENOMIC DNA]</scope>
    <source>
        <strain evidence="11">Lor288</strain>
    </source>
</reference>
<keyword evidence="8 10" id="KW-1133">Transmembrane helix</keyword>
<evidence type="ECO:0000256" key="6">
    <source>
        <dbReference type="ARBA" id="ARBA00022692"/>
    </source>
</evidence>
<comment type="function">
    <text evidence="10">Mediates both low-affinity uptake and efflux of sugar across the membrane.</text>
</comment>
<keyword evidence="12" id="KW-1185">Reference proteome</keyword>
<keyword evidence="3 10" id="KW-0813">Transport</keyword>
<dbReference type="PANTHER" id="PTHR10791:SF22">
    <property type="entry name" value="BIDIRECTIONAL SUGAR TRANSPORTER SWEET11"/>
    <property type="match status" value="1"/>
</dbReference>
<dbReference type="InterPro" id="IPR047664">
    <property type="entry name" value="SWEET"/>
</dbReference>
<evidence type="ECO:0000256" key="1">
    <source>
        <dbReference type="ARBA" id="ARBA00004651"/>
    </source>
</evidence>
<dbReference type="Pfam" id="PF03083">
    <property type="entry name" value="MtN3_slv"/>
    <property type="match status" value="2"/>
</dbReference>
<dbReference type="Gene3D" id="1.20.1280.290">
    <property type="match status" value="2"/>
</dbReference>
<evidence type="ECO:0000256" key="9">
    <source>
        <dbReference type="ARBA" id="ARBA00023136"/>
    </source>
</evidence>
<organism evidence="11 12">
    <name type="scientific">Platanthera guangdongensis</name>
    <dbReference type="NCBI Taxonomy" id="2320717"/>
    <lineage>
        <taxon>Eukaryota</taxon>
        <taxon>Viridiplantae</taxon>
        <taxon>Streptophyta</taxon>
        <taxon>Embryophyta</taxon>
        <taxon>Tracheophyta</taxon>
        <taxon>Spermatophyta</taxon>
        <taxon>Magnoliopsida</taxon>
        <taxon>Liliopsida</taxon>
        <taxon>Asparagales</taxon>
        <taxon>Orchidaceae</taxon>
        <taxon>Orchidoideae</taxon>
        <taxon>Orchideae</taxon>
        <taxon>Orchidinae</taxon>
        <taxon>Platanthera</taxon>
    </lineage>
</organism>
<evidence type="ECO:0000256" key="7">
    <source>
        <dbReference type="ARBA" id="ARBA00022737"/>
    </source>
</evidence>
<evidence type="ECO:0000256" key="5">
    <source>
        <dbReference type="ARBA" id="ARBA00022597"/>
    </source>
</evidence>
<dbReference type="Proteomes" id="UP001412067">
    <property type="component" value="Unassembled WGS sequence"/>
</dbReference>
<comment type="caution">
    <text evidence="11">The sequence shown here is derived from an EMBL/GenBank/DDBJ whole genome shotgun (WGS) entry which is preliminary data.</text>
</comment>
<comment type="subcellular location">
    <subcellularLocation>
        <location evidence="1 10">Cell membrane</location>
        <topology evidence="1 10">Multi-pass membrane protein</topology>
    </subcellularLocation>
</comment>
<accession>A0ABR2M7Q8</accession>
<feature type="transmembrane region" description="Helical" evidence="10">
    <location>
        <begin position="71"/>
        <end position="93"/>
    </location>
</feature>
<evidence type="ECO:0000256" key="2">
    <source>
        <dbReference type="ARBA" id="ARBA00007809"/>
    </source>
</evidence>
<feature type="transmembrane region" description="Helical" evidence="10">
    <location>
        <begin position="164"/>
        <end position="186"/>
    </location>
</feature>
<evidence type="ECO:0000256" key="10">
    <source>
        <dbReference type="RuleBase" id="RU910715"/>
    </source>
</evidence>
<gene>
    <name evidence="11" type="primary">SWEET14</name>
    <name evidence="11" type="ORF">KSP40_PGU019200</name>
</gene>
<comment type="similarity">
    <text evidence="2 10">Belongs to the SWEET sugar transporter family.</text>
</comment>
<proteinExistence type="inferred from homology"/>
<feature type="transmembrane region" description="Helical" evidence="10">
    <location>
        <begin position="6"/>
        <end position="27"/>
    </location>
</feature>
<name>A0ABR2M7Q8_9ASPA</name>
<evidence type="ECO:0000313" key="12">
    <source>
        <dbReference type="Proteomes" id="UP001412067"/>
    </source>
</evidence>
<keyword evidence="9 10" id="KW-0472">Membrane</keyword>
<feature type="transmembrane region" description="Helical" evidence="10">
    <location>
        <begin position="48"/>
        <end position="65"/>
    </location>
</feature>
<feature type="transmembrane region" description="Helical" evidence="10">
    <location>
        <begin position="105"/>
        <end position="127"/>
    </location>
</feature>
<evidence type="ECO:0000256" key="3">
    <source>
        <dbReference type="ARBA" id="ARBA00022448"/>
    </source>
</evidence>
<keyword evidence="6 10" id="KW-0812">Transmembrane</keyword>
<evidence type="ECO:0000256" key="4">
    <source>
        <dbReference type="ARBA" id="ARBA00022475"/>
    </source>
</evidence>
<evidence type="ECO:0000256" key="8">
    <source>
        <dbReference type="ARBA" id="ARBA00022989"/>
    </source>
</evidence>
<dbReference type="InterPro" id="IPR004316">
    <property type="entry name" value="SWEET_rpt"/>
</dbReference>